<dbReference type="Proteomes" id="UP000317010">
    <property type="component" value="Unassembled WGS sequence"/>
</dbReference>
<evidence type="ECO:0000256" key="1">
    <source>
        <dbReference type="ARBA" id="ARBA00004442"/>
    </source>
</evidence>
<evidence type="ECO:0000256" key="5">
    <source>
        <dbReference type="ARBA" id="ARBA00023237"/>
    </source>
</evidence>
<proteinExistence type="inferred from homology"/>
<keyword evidence="4" id="KW-0472">Membrane</keyword>
<organism evidence="9 10">
    <name type="scientific">Mucilaginibacter frigoritolerans</name>
    <dbReference type="NCBI Taxonomy" id="652788"/>
    <lineage>
        <taxon>Bacteria</taxon>
        <taxon>Pseudomonadati</taxon>
        <taxon>Bacteroidota</taxon>
        <taxon>Sphingobacteriia</taxon>
        <taxon>Sphingobacteriales</taxon>
        <taxon>Sphingobacteriaceae</taxon>
        <taxon>Mucilaginibacter</taxon>
    </lineage>
</organism>
<accession>A0A562UBX0</accession>
<dbReference type="InterPro" id="IPR033985">
    <property type="entry name" value="SusD-like_N"/>
</dbReference>
<dbReference type="RefSeq" id="WP_144909916.1">
    <property type="nucleotide sequence ID" value="NZ_VLLI01000002.1"/>
</dbReference>
<reference evidence="9 10" key="1">
    <citation type="submission" date="2019-07" db="EMBL/GenBank/DDBJ databases">
        <title>Genomic Encyclopedia of Archaeal and Bacterial Type Strains, Phase II (KMG-II): from individual species to whole genera.</title>
        <authorList>
            <person name="Goeker M."/>
        </authorList>
    </citation>
    <scope>NUCLEOTIDE SEQUENCE [LARGE SCALE GENOMIC DNA]</scope>
    <source>
        <strain evidence="9 10">ATCC BAA-1854</strain>
    </source>
</reference>
<evidence type="ECO:0000313" key="10">
    <source>
        <dbReference type="Proteomes" id="UP000317010"/>
    </source>
</evidence>
<keyword evidence="10" id="KW-1185">Reference proteome</keyword>
<comment type="caution">
    <text evidence="9">The sequence shown here is derived from an EMBL/GenBank/DDBJ whole genome shotgun (WGS) entry which is preliminary data.</text>
</comment>
<dbReference type="GO" id="GO:0009279">
    <property type="term" value="C:cell outer membrane"/>
    <property type="evidence" value="ECO:0007669"/>
    <property type="project" value="UniProtKB-SubCell"/>
</dbReference>
<keyword evidence="5" id="KW-0998">Cell outer membrane</keyword>
<dbReference type="Pfam" id="PF14322">
    <property type="entry name" value="SusD-like_3"/>
    <property type="match status" value="1"/>
</dbReference>
<evidence type="ECO:0000256" key="4">
    <source>
        <dbReference type="ARBA" id="ARBA00023136"/>
    </source>
</evidence>
<dbReference type="Gene3D" id="1.25.40.390">
    <property type="match status" value="1"/>
</dbReference>
<evidence type="ECO:0000259" key="8">
    <source>
        <dbReference type="Pfam" id="PF14322"/>
    </source>
</evidence>
<evidence type="ECO:0000259" key="7">
    <source>
        <dbReference type="Pfam" id="PF07980"/>
    </source>
</evidence>
<evidence type="ECO:0000313" key="9">
    <source>
        <dbReference type="EMBL" id="TWJ03310.1"/>
    </source>
</evidence>
<name>A0A562UBX0_9SPHI</name>
<protein>
    <submittedName>
        <fullName evidence="9">SusD-like starch-binding protein associating with outer membrane</fullName>
    </submittedName>
</protein>
<dbReference type="AlphaFoldDB" id="A0A562UBX0"/>
<keyword evidence="3 6" id="KW-0732">Signal</keyword>
<evidence type="ECO:0000256" key="2">
    <source>
        <dbReference type="ARBA" id="ARBA00006275"/>
    </source>
</evidence>
<dbReference type="Pfam" id="PF07980">
    <property type="entry name" value="SusD_RagB"/>
    <property type="match status" value="1"/>
</dbReference>
<dbReference type="InterPro" id="IPR011990">
    <property type="entry name" value="TPR-like_helical_dom_sf"/>
</dbReference>
<dbReference type="Gene3D" id="2.20.20.130">
    <property type="match status" value="1"/>
</dbReference>
<gene>
    <name evidence="9" type="ORF">JN11_00848</name>
</gene>
<dbReference type="InterPro" id="IPR012944">
    <property type="entry name" value="SusD_RagB_dom"/>
</dbReference>
<dbReference type="EMBL" id="VLLI01000002">
    <property type="protein sequence ID" value="TWJ03310.1"/>
    <property type="molecule type" value="Genomic_DNA"/>
</dbReference>
<dbReference type="Gene3D" id="1.25.40.900">
    <property type="match status" value="1"/>
</dbReference>
<comment type="similarity">
    <text evidence="2">Belongs to the SusD family.</text>
</comment>
<evidence type="ECO:0000256" key="3">
    <source>
        <dbReference type="ARBA" id="ARBA00022729"/>
    </source>
</evidence>
<dbReference type="PROSITE" id="PS51257">
    <property type="entry name" value="PROKAR_LIPOPROTEIN"/>
    <property type="match status" value="1"/>
</dbReference>
<comment type="subcellular location">
    <subcellularLocation>
        <location evidence="1">Cell outer membrane</location>
    </subcellularLocation>
</comment>
<dbReference type="OrthoDB" id="653598at2"/>
<evidence type="ECO:0000256" key="6">
    <source>
        <dbReference type="SAM" id="SignalP"/>
    </source>
</evidence>
<dbReference type="SUPFAM" id="SSF48452">
    <property type="entry name" value="TPR-like"/>
    <property type="match status" value="1"/>
</dbReference>
<feature type="domain" description="RagB/SusD" evidence="7">
    <location>
        <begin position="343"/>
        <end position="449"/>
    </location>
</feature>
<feature type="signal peptide" evidence="6">
    <location>
        <begin position="1"/>
        <end position="20"/>
    </location>
</feature>
<sequence>MKTKIYINAMLFLCSLFLITSCKKDFLDKKPATNLDVPTSLNDLQLLLDNTISIHESPSLGEVSSDDYYMTYNSWYNEFAPYFSNSYVWAKEIFAGKGNISDWDMPYTQVLYTNVVLQQLNGISRNGSNSATYDNIKGSALFMRSWMFFDLAQVYALPYDSVTFNTELGIPLRLTADINAPTIRPTVKQTYDQILSDVIQARSLLTNNTSPIYQNRPSKTAVFGFLSRVYLTMRNYSKAGLYADSALQLQNTLIDYNTVDATARLPFNSTNSETVYQNLLISADPTSYLKSSQGYSIDTLLYQSYNINDLRKVVYFAQNGIYINKKRGYSGQSLFSNGIITDELYLTRAECFARANNTSRALGDLNTLLVTRWKTGTYIPKANLQGTALLDTILKERRKELVLRGLRWNDIRRLNKEGYNITLTRNLNGTTYTLPPNDRRYALPIPPDVITFSGIQQNDR</sequence>
<feature type="chain" id="PRO_5021880297" evidence="6">
    <location>
        <begin position="21"/>
        <end position="460"/>
    </location>
</feature>
<feature type="domain" description="SusD-like N-terminal" evidence="8">
    <location>
        <begin position="25"/>
        <end position="231"/>
    </location>
</feature>